<gene>
    <name evidence="1" type="ORF">DI487_08480</name>
</gene>
<reference evidence="1 2" key="1">
    <citation type="submission" date="2018-05" db="EMBL/GenBank/DDBJ databases">
        <title>Flavobacterium sp. MEBiC07310.</title>
        <authorList>
            <person name="Baek K."/>
        </authorList>
    </citation>
    <scope>NUCLEOTIDE SEQUENCE [LARGE SCALE GENOMIC DNA]</scope>
    <source>
        <strain evidence="1 2">MEBiC07310</strain>
    </source>
</reference>
<sequence length="137" mass="16037">MNMFTILIIITLVIIYFIIAGIKENETREAVDRERRISNKKIADIHFQNMVQNALNRQKLLNEVHNNFIIELENEDYIKKARIEDEILKIQLNCYVDDYYDAQIFAENLLNSLNYTTGINQINVFDCDGFAVATTSR</sequence>
<dbReference type="EMBL" id="CP029463">
    <property type="protein sequence ID" value="AWM13894.1"/>
    <property type="molecule type" value="Genomic_DNA"/>
</dbReference>
<organism evidence="1 2">
    <name type="scientific">Flavobacterium sediminis</name>
    <dbReference type="NCBI Taxonomy" id="2201181"/>
    <lineage>
        <taxon>Bacteria</taxon>
        <taxon>Pseudomonadati</taxon>
        <taxon>Bacteroidota</taxon>
        <taxon>Flavobacteriia</taxon>
        <taxon>Flavobacteriales</taxon>
        <taxon>Flavobacteriaceae</taxon>
        <taxon>Flavobacterium</taxon>
    </lineage>
</organism>
<dbReference type="KEGG" id="fse:DI487_08480"/>
<dbReference type="AlphaFoldDB" id="A0A2U8QVI6"/>
<evidence type="ECO:0000313" key="1">
    <source>
        <dbReference type="EMBL" id="AWM13894.1"/>
    </source>
</evidence>
<keyword evidence="2" id="KW-1185">Reference proteome</keyword>
<evidence type="ECO:0000313" key="2">
    <source>
        <dbReference type="Proteomes" id="UP000245429"/>
    </source>
</evidence>
<name>A0A2U8QVI6_9FLAO</name>
<accession>A0A2U8QVI6</accession>
<protein>
    <submittedName>
        <fullName evidence="1">Uncharacterized protein</fullName>
    </submittedName>
</protein>
<proteinExistence type="predicted"/>
<dbReference type="Proteomes" id="UP000245429">
    <property type="component" value="Chromosome"/>
</dbReference>